<dbReference type="PROSITE" id="PS50135">
    <property type="entry name" value="ZF_ZZ_2"/>
    <property type="match status" value="1"/>
</dbReference>
<accession>A0A3M7RLW5</accession>
<dbReference type="InterPro" id="IPR050774">
    <property type="entry name" value="KCMF1/Dystrophin"/>
</dbReference>
<dbReference type="PROSITE" id="PS50020">
    <property type="entry name" value="WW_DOMAIN_2"/>
    <property type="match status" value="1"/>
</dbReference>
<dbReference type="SUPFAM" id="SSF51045">
    <property type="entry name" value="WW domain"/>
    <property type="match status" value="1"/>
</dbReference>
<dbReference type="PROSITE" id="PS01357">
    <property type="entry name" value="ZF_ZZ_1"/>
    <property type="match status" value="1"/>
</dbReference>
<dbReference type="Proteomes" id="UP000276133">
    <property type="component" value="Unassembled WGS sequence"/>
</dbReference>
<evidence type="ECO:0000256" key="11">
    <source>
        <dbReference type="ARBA" id="ARBA00023212"/>
    </source>
</evidence>
<dbReference type="InterPro" id="IPR015154">
    <property type="entry name" value="EF-hand_dom_typ2"/>
</dbReference>
<evidence type="ECO:0000256" key="5">
    <source>
        <dbReference type="ARBA" id="ARBA00022723"/>
    </source>
</evidence>
<dbReference type="Pfam" id="PF00397">
    <property type="entry name" value="WW"/>
    <property type="match status" value="1"/>
</dbReference>
<dbReference type="InterPro" id="IPR000433">
    <property type="entry name" value="Znf_ZZ"/>
</dbReference>
<dbReference type="InterPro" id="IPR015153">
    <property type="entry name" value="EF-hand_dom_typ1"/>
</dbReference>
<proteinExistence type="predicted"/>
<protein>
    <submittedName>
        <fullName evidence="16">Isoform B isoform X1</fullName>
    </submittedName>
</protein>
<dbReference type="InterPro" id="IPR036020">
    <property type="entry name" value="WW_dom_sf"/>
</dbReference>
<keyword evidence="5" id="KW-0479">Metal-binding</keyword>
<evidence type="ECO:0000256" key="13">
    <source>
        <dbReference type="SAM" id="Coils"/>
    </source>
</evidence>
<dbReference type="SMART" id="SM00456">
    <property type="entry name" value="WW"/>
    <property type="match status" value="1"/>
</dbReference>
<dbReference type="InterPro" id="IPR001202">
    <property type="entry name" value="WW_dom"/>
</dbReference>
<dbReference type="Gene3D" id="2.20.70.10">
    <property type="match status" value="1"/>
</dbReference>
<dbReference type="Pfam" id="PF09069">
    <property type="entry name" value="EF-hand_3"/>
    <property type="match status" value="1"/>
</dbReference>
<keyword evidence="8" id="KW-0106">Calcium</keyword>
<keyword evidence="10" id="KW-0009">Actin-binding</keyword>
<dbReference type="Gene3D" id="1.20.58.60">
    <property type="match status" value="3"/>
</dbReference>
<keyword evidence="6 12" id="KW-0863">Zinc-finger</keyword>
<dbReference type="Gene3D" id="3.30.60.90">
    <property type="match status" value="1"/>
</dbReference>
<dbReference type="GO" id="GO:0042383">
    <property type="term" value="C:sarcolemma"/>
    <property type="evidence" value="ECO:0007669"/>
    <property type="project" value="UniProtKB-SubCell"/>
</dbReference>
<evidence type="ECO:0000256" key="2">
    <source>
        <dbReference type="ARBA" id="ARBA00004278"/>
    </source>
</evidence>
<evidence type="ECO:0000259" key="15">
    <source>
        <dbReference type="PROSITE" id="PS50135"/>
    </source>
</evidence>
<dbReference type="SMART" id="SM00291">
    <property type="entry name" value="ZnF_ZZ"/>
    <property type="match status" value="1"/>
</dbReference>
<evidence type="ECO:0000256" key="6">
    <source>
        <dbReference type="ARBA" id="ARBA00022771"/>
    </source>
</evidence>
<evidence type="ECO:0000256" key="4">
    <source>
        <dbReference type="ARBA" id="ARBA00022490"/>
    </source>
</evidence>
<dbReference type="InterPro" id="IPR011992">
    <property type="entry name" value="EF-hand-dom_pair"/>
</dbReference>
<reference evidence="16 17" key="1">
    <citation type="journal article" date="2018" name="Sci. Rep.">
        <title>Genomic signatures of local adaptation to the degree of environmental predictability in rotifers.</title>
        <authorList>
            <person name="Franch-Gras L."/>
            <person name="Hahn C."/>
            <person name="Garcia-Roger E.M."/>
            <person name="Carmona M.J."/>
            <person name="Serra M."/>
            <person name="Gomez A."/>
        </authorList>
    </citation>
    <scope>NUCLEOTIDE SEQUENCE [LARGE SCALE GENOMIC DNA]</scope>
    <source>
        <strain evidence="16">HYR1</strain>
    </source>
</reference>
<dbReference type="GO" id="GO:0016010">
    <property type="term" value="C:dystrophin-associated glycoprotein complex"/>
    <property type="evidence" value="ECO:0007669"/>
    <property type="project" value="UniProtKB-ARBA"/>
</dbReference>
<dbReference type="Pfam" id="PF09068">
    <property type="entry name" value="EF-hand_2"/>
    <property type="match status" value="1"/>
</dbReference>
<keyword evidence="7" id="KW-0862">Zinc</keyword>
<keyword evidence="3" id="KW-1003">Cell membrane</keyword>
<dbReference type="CDD" id="cd02334">
    <property type="entry name" value="ZZ_dystrophin"/>
    <property type="match status" value="1"/>
</dbReference>
<dbReference type="InterPro" id="IPR043145">
    <property type="entry name" value="Znf_ZZ_sf"/>
</dbReference>
<name>A0A3M7RLW5_BRAPC</name>
<keyword evidence="4" id="KW-0963">Cytoplasm</keyword>
<feature type="domain" description="WW" evidence="14">
    <location>
        <begin position="1072"/>
        <end position="1105"/>
    </location>
</feature>
<dbReference type="SUPFAM" id="SSF57850">
    <property type="entry name" value="RING/U-box"/>
    <property type="match status" value="1"/>
</dbReference>
<dbReference type="STRING" id="10195.A0A3M7RLW5"/>
<evidence type="ECO:0000256" key="12">
    <source>
        <dbReference type="PROSITE-ProRule" id="PRU00228"/>
    </source>
</evidence>
<evidence type="ECO:0000313" key="16">
    <source>
        <dbReference type="EMBL" id="RNA24521.1"/>
    </source>
</evidence>
<keyword evidence="13" id="KW-0175">Coiled coil</keyword>
<keyword evidence="9" id="KW-0472">Membrane</keyword>
<evidence type="ECO:0000259" key="14">
    <source>
        <dbReference type="PROSITE" id="PS50020"/>
    </source>
</evidence>
<dbReference type="SUPFAM" id="SSF46966">
    <property type="entry name" value="Spectrin repeat"/>
    <property type="match status" value="4"/>
</dbReference>
<dbReference type="Gene3D" id="1.10.238.10">
    <property type="entry name" value="EF-hand"/>
    <property type="match status" value="2"/>
</dbReference>
<dbReference type="PANTHER" id="PTHR12268">
    <property type="entry name" value="E3 UBIQUITIN-PROTEIN LIGASE KCMF1"/>
    <property type="match status" value="1"/>
</dbReference>
<evidence type="ECO:0000256" key="9">
    <source>
        <dbReference type="ARBA" id="ARBA00023136"/>
    </source>
</evidence>
<gene>
    <name evidence="16" type="ORF">BpHYR1_034753</name>
</gene>
<evidence type="ECO:0000256" key="1">
    <source>
        <dbReference type="ARBA" id="ARBA00004245"/>
    </source>
</evidence>
<organism evidence="16 17">
    <name type="scientific">Brachionus plicatilis</name>
    <name type="common">Marine rotifer</name>
    <name type="synonym">Brachionus muelleri</name>
    <dbReference type="NCBI Taxonomy" id="10195"/>
    <lineage>
        <taxon>Eukaryota</taxon>
        <taxon>Metazoa</taxon>
        <taxon>Spiralia</taxon>
        <taxon>Gnathifera</taxon>
        <taxon>Rotifera</taxon>
        <taxon>Eurotatoria</taxon>
        <taxon>Monogononta</taxon>
        <taxon>Pseudotrocha</taxon>
        <taxon>Ploima</taxon>
        <taxon>Brachionidae</taxon>
        <taxon>Brachionus</taxon>
    </lineage>
</organism>
<evidence type="ECO:0000256" key="3">
    <source>
        <dbReference type="ARBA" id="ARBA00022475"/>
    </source>
</evidence>
<feature type="domain" description="ZZ-type" evidence="15">
    <location>
        <begin position="1327"/>
        <end position="1383"/>
    </location>
</feature>
<dbReference type="PROSITE" id="PS01159">
    <property type="entry name" value="WW_DOMAIN_1"/>
    <property type="match status" value="1"/>
</dbReference>
<dbReference type="PANTHER" id="PTHR12268:SF14">
    <property type="entry name" value="DYSTROPHIN-1"/>
    <property type="match status" value="1"/>
</dbReference>
<comment type="caution">
    <text evidence="16">The sequence shown here is derived from an EMBL/GenBank/DDBJ whole genome shotgun (WGS) entry which is preliminary data.</text>
</comment>
<dbReference type="GO" id="GO:0005737">
    <property type="term" value="C:cytoplasm"/>
    <property type="evidence" value="ECO:0007669"/>
    <property type="project" value="UniProtKB-ARBA"/>
</dbReference>
<dbReference type="CDD" id="cd00201">
    <property type="entry name" value="WW"/>
    <property type="match status" value="1"/>
</dbReference>
<comment type="subcellular location">
    <subcellularLocation>
        <location evidence="2">Cell membrane</location>
        <location evidence="2">Sarcolemma</location>
        <topology evidence="2">Peripheral membrane protein</topology>
        <orientation evidence="2">Cytoplasmic side</orientation>
    </subcellularLocation>
    <subcellularLocation>
        <location evidence="1">Cytoplasm</location>
        <location evidence="1">Cytoskeleton</location>
    </subcellularLocation>
</comment>
<dbReference type="GO" id="GO:0045202">
    <property type="term" value="C:synapse"/>
    <property type="evidence" value="ECO:0007669"/>
    <property type="project" value="GOC"/>
</dbReference>
<dbReference type="GO" id="GO:0099536">
    <property type="term" value="P:synaptic signaling"/>
    <property type="evidence" value="ECO:0007669"/>
    <property type="project" value="TreeGrafter"/>
</dbReference>
<dbReference type="GO" id="GO:0005856">
    <property type="term" value="C:cytoskeleton"/>
    <property type="evidence" value="ECO:0007669"/>
    <property type="project" value="UniProtKB-SubCell"/>
</dbReference>
<dbReference type="OrthoDB" id="10057795at2759"/>
<keyword evidence="11" id="KW-0206">Cytoskeleton</keyword>
<dbReference type="SUPFAM" id="SSF47473">
    <property type="entry name" value="EF-hand"/>
    <property type="match status" value="2"/>
</dbReference>
<evidence type="ECO:0000313" key="17">
    <source>
        <dbReference type="Proteomes" id="UP000276133"/>
    </source>
</evidence>
<dbReference type="GO" id="GO:0008270">
    <property type="term" value="F:zinc ion binding"/>
    <property type="evidence" value="ECO:0007669"/>
    <property type="project" value="UniProtKB-KW"/>
</dbReference>
<evidence type="ECO:0000256" key="8">
    <source>
        <dbReference type="ARBA" id="ARBA00022837"/>
    </source>
</evidence>
<feature type="coiled-coil region" evidence="13">
    <location>
        <begin position="115"/>
        <end position="152"/>
    </location>
</feature>
<evidence type="ECO:0000256" key="7">
    <source>
        <dbReference type="ARBA" id="ARBA00022833"/>
    </source>
</evidence>
<dbReference type="EMBL" id="REGN01003103">
    <property type="protein sequence ID" value="RNA24521.1"/>
    <property type="molecule type" value="Genomic_DNA"/>
</dbReference>
<keyword evidence="17" id="KW-1185">Reference proteome</keyword>
<dbReference type="Pfam" id="PF00569">
    <property type="entry name" value="ZZ"/>
    <property type="match status" value="1"/>
</dbReference>
<feature type="coiled-coil region" evidence="13">
    <location>
        <begin position="1527"/>
        <end position="1554"/>
    </location>
</feature>
<evidence type="ECO:0000256" key="10">
    <source>
        <dbReference type="ARBA" id="ARBA00023203"/>
    </source>
</evidence>
<dbReference type="GO" id="GO:0003779">
    <property type="term" value="F:actin binding"/>
    <property type="evidence" value="ECO:0007669"/>
    <property type="project" value="UniProtKB-KW"/>
</dbReference>
<sequence>MLSQFASIGRNIVRNIQDLCVLELLISQVVSASSGPDELRQKFAQKNHKSHAYFAKLKNLVGLSSHLRHLVEQSECLFEEMVKDAPEAKVAKGEPGDATEFIRCVEKLIISSETVEKHLENIQRLNREFVDFEKQELKLKAIKQTLESLTAALKTSLLHKRPIMLSSDKETAQKIDQIITKLVALHQTVVKRFKEKNEVFVKNSEKWNEFNTDFNTLQKWLQDSSTKIKDLTETQSSDNQLKDILKGVSSIAENRLLLERINHNGQFILARSNETDSKYLNDKLSIINQEWKCLVELLNELKKKFGSNVEKENGQEEQKVCVQMDDYRIKLNEYEENLNKQFVFKNELSIELVILELKAKYCEIMGQKNSFQSKFDIESSNGANLMQKYDQIIEKYDTKREEIERFYKRFRQIKQNINELTTWMISNKSNGFFLTELSEEEIKVKIDKYDKIKSNFNDLKQSIGQKFKVDENMYKIIDDLDKIWKCVDLNKILNDKKRISGEQLEAKIEKLNLNAPVQNQDISDNELSVINLKDNNTSVSKLPLKEDESKHVTDSNSIDEELYNDLFDWLLWINHNLSTQIITVGDIDETQLSIQKFNSIIDEIEKKEEKLNCLSKSESIDIKNKTLSLVNEWNNSKIQVIEYRNKLEAILTESQLMDDIFDNFSKNFMNLETKVLKQCDISYGESTLQRQKIDHKSVIIDYEILTKLYDDLKEKYETLMEKFASEDLSKIEIKFSRIESRFRDISDRLKHRAENLDQTGKIVFEFEHKLEEFMKWLEKTQKDINYLEDYLNQSNDSNSALYEISQCDTILKSLEDLKNWCNQKFSDIETMRRKLQPEPNLILKLIEEINVFRSNLEFKKSVVENALNSARSFLKAKSYNDFSNDTESNDGSELDLEQSSSSSYLILCKKVVYLEKKWLNLNKYFVNFEQKIYSFYQNLLLLNKSFINVNQKLEENESLVENLSSNLDHDEISDENQLTENLEKVKIFQISVTSLQPIIEEMNKNFANLSQDIQYFSQTVDLNVDSIHHIQNKYDDLNLRWTSLQQHIQEIFLNLYSLAETPESNIFFKLSASVQPPWQRSISKNKIPYYINHSTEITTWDHPKMIELFKSFANLNDIRFSAYRTAMKLRNLQKRLWLDYVDLSNALAVFDNFGHKLQNDKSLDANQIVQCLNQIFQSSVKSNESQMIDVVLAVDLSLNWLLSVYDPSRFGQIKSISLKIAFILLSNGSLEDKYIYLFNLMADEKGMCSAKKLGALLYDMIMIPKQLGEVAAFGGSNVDPSVKSCFEYTKAKEFINLDQFLNWVKLEPQSIVWLPVLHRLSVAESARHEAKCSICKEYPIIGFRYRSLKHFNFDICQNCFFSGRKVKGFKFDHPLLEYYSPTSSSDDIKDFFKIFKNKFKPKRGRRSSKLGYLPVQSLLEREQSLNFDSEKTDVEEKTPKTKENKLSIDIDKLKINQNELELVPIVKEIKNDKIESHEDNSKRNLHISFENDKSEDEHALIAKICSTLYNETIKNNEKITIEETYQQMELENMIKDLEEENIILVDEYNKLKDQLKSQIKEEKEPNQERSFYMKSMSNLQTHDSLRDMYDSVSRYRTYNTNLLNRRTFSHYTEFNDFLNMTCDISRDRLSMDKDVFLDTSIIRQQDSKLEARMKILENHNRLLDAQLKNLKNLLVRSRLKSSQYQSNEATVDRLHMTPTRNRNSLKETRFESVRKSANRTSVNNISTLFLNVEDITKAINNLNNLVNAMGVLDNN</sequence>